<gene>
    <name evidence="2" type="ORF">IQ249_10515</name>
</gene>
<dbReference type="PANTHER" id="PTHR43308">
    <property type="entry name" value="OUTER MEMBRANE PROTEIN ALPHA-RELATED"/>
    <property type="match status" value="1"/>
</dbReference>
<protein>
    <submittedName>
        <fullName evidence="2">S-layer homology domain-containing protein</fullName>
    </submittedName>
</protein>
<dbReference type="Pfam" id="PF00395">
    <property type="entry name" value="SLH"/>
    <property type="match status" value="5"/>
</dbReference>
<dbReference type="Proteomes" id="UP000654482">
    <property type="component" value="Unassembled WGS sequence"/>
</dbReference>
<feature type="domain" description="SLH" evidence="1">
    <location>
        <begin position="359"/>
        <end position="419"/>
    </location>
</feature>
<dbReference type="PROSITE" id="PS51272">
    <property type="entry name" value="SLH"/>
    <property type="match status" value="5"/>
</dbReference>
<accession>A0A8J7DWU6</accession>
<dbReference type="Gene3D" id="2.160.20.10">
    <property type="entry name" value="Single-stranded right-handed beta-helix, Pectin lyase-like"/>
    <property type="match status" value="1"/>
</dbReference>
<comment type="caution">
    <text evidence="2">The sequence shown here is derived from an EMBL/GenBank/DDBJ whole genome shotgun (WGS) entry which is preliminary data.</text>
</comment>
<evidence type="ECO:0000313" key="3">
    <source>
        <dbReference type="Proteomes" id="UP000654482"/>
    </source>
</evidence>
<dbReference type="InterPro" id="IPR011459">
    <property type="entry name" value="DUF1565"/>
</dbReference>
<keyword evidence="3" id="KW-1185">Reference proteome</keyword>
<dbReference type="InterPro" id="IPR051465">
    <property type="entry name" value="Cell_Envelope_Struct_Comp"/>
</dbReference>
<dbReference type="InterPro" id="IPR006626">
    <property type="entry name" value="PbH1"/>
</dbReference>
<dbReference type="SUPFAM" id="SSF51126">
    <property type="entry name" value="Pectin lyase-like"/>
    <property type="match status" value="1"/>
</dbReference>
<evidence type="ECO:0000313" key="2">
    <source>
        <dbReference type="EMBL" id="MBE9116330.1"/>
    </source>
</evidence>
<dbReference type="InterPro" id="IPR001119">
    <property type="entry name" value="SLH_dom"/>
</dbReference>
<dbReference type="NCBIfam" id="TIGR03804">
    <property type="entry name" value="para_beta_helix"/>
    <property type="match status" value="2"/>
</dbReference>
<sequence length="685" mass="73833">MNALYVDPTHGNDSAVGSAAAPLRTIAAALKQATAPTTIQLAPGTYSADRGEVFPLRVPEGIVLMGNKRDRGQDTLILGSGSYNSPTFQRQNVTILLETGAQLLGVTVTNSTAKGTGIWLESTSPTIARNTLANCQREGIFVTGNGKPVIQDNRFLNNAASGIFLVRHSKGEVRLNTFEKTGYGIAASDESAPLVSDNQLTHNRTGIHLSRQAKPVLRRNLFANNSQGGLVVKDKAQPDLGGSQNPAGNLFRDNQQFDLDNQTGTAIASAGNQLNPVRVRGEVDFVVATVKATLLGPTRFNDTAGHWAEVFIDRLVERGLISGFPDGSFKPEASLTRAEYAALIAKSFNLPRQLGRSGQFRDVSRSFWGRDAIAKAAEMGFISGFGDKTFRPQQNLTRVQALVSLVSGLGLQGGTSDALLGYRDRAEIPPYATDAIATATQHRLVVNYPNPKELNPLRDISRAEIAALLYQALVATGEAQAVPSPYLINADPLLLSFTDIQSHWAADFIRRLGSLELISGFADGSFQPNRSINRAEYAALIVKVFNPQPLRPLVKFLDVDPNFWGLGAIQQAYRAGFLSGFPDGTFHPEQTLHRVHLIVSLASGLSLPAAETSQLKAYADRATIPSYARAAVAAATQAEIVVIHPQPKDLTQNATRAEATAMVYQALVYTGRVNEIDSPYIVRLK</sequence>
<name>A0A8J7DWU6_9CYAN</name>
<dbReference type="InterPro" id="IPR011050">
    <property type="entry name" value="Pectin_lyase_fold/virulence"/>
</dbReference>
<evidence type="ECO:0000259" key="1">
    <source>
        <dbReference type="PROSITE" id="PS51272"/>
    </source>
</evidence>
<feature type="domain" description="SLH" evidence="1">
    <location>
        <begin position="295"/>
        <end position="358"/>
    </location>
</feature>
<dbReference type="AlphaFoldDB" id="A0A8J7DWU6"/>
<dbReference type="SMART" id="SM00722">
    <property type="entry name" value="CASH"/>
    <property type="match status" value="1"/>
</dbReference>
<dbReference type="SMART" id="SM00710">
    <property type="entry name" value="PbH1"/>
    <property type="match status" value="5"/>
</dbReference>
<dbReference type="RefSeq" id="WP_194029423.1">
    <property type="nucleotide sequence ID" value="NZ_JADEWZ010000013.1"/>
</dbReference>
<proteinExistence type="predicted"/>
<dbReference type="EMBL" id="JADEWZ010000013">
    <property type="protein sequence ID" value="MBE9116330.1"/>
    <property type="molecule type" value="Genomic_DNA"/>
</dbReference>
<dbReference type="Pfam" id="PF07602">
    <property type="entry name" value="DUF1565"/>
    <property type="match status" value="1"/>
</dbReference>
<dbReference type="InterPro" id="IPR022441">
    <property type="entry name" value="Para_beta_helix_rpt-2"/>
</dbReference>
<reference evidence="2" key="1">
    <citation type="submission" date="2020-10" db="EMBL/GenBank/DDBJ databases">
        <authorList>
            <person name="Castelo-Branco R."/>
            <person name="Eusebio N."/>
            <person name="Adriana R."/>
            <person name="Vieira A."/>
            <person name="Brugerolle De Fraissinette N."/>
            <person name="Rezende De Castro R."/>
            <person name="Schneider M.P."/>
            <person name="Vasconcelos V."/>
            <person name="Leao P.N."/>
        </authorList>
    </citation>
    <scope>NUCLEOTIDE SEQUENCE</scope>
    <source>
        <strain evidence="2">LEGE 07157</strain>
    </source>
</reference>
<feature type="domain" description="SLH" evidence="1">
    <location>
        <begin position="556"/>
        <end position="615"/>
    </location>
</feature>
<dbReference type="InterPro" id="IPR012334">
    <property type="entry name" value="Pectin_lyas_fold"/>
</dbReference>
<dbReference type="PANTHER" id="PTHR43308:SF5">
    <property type="entry name" value="S-LAYER PROTEIN _ PEPTIDOGLYCAN ENDO-BETA-N-ACETYLGLUCOSAMINIDASE"/>
    <property type="match status" value="1"/>
</dbReference>
<dbReference type="InterPro" id="IPR006633">
    <property type="entry name" value="Carb-bd_sugar_hydrolysis-dom"/>
</dbReference>
<feature type="domain" description="SLH" evidence="1">
    <location>
        <begin position="492"/>
        <end position="555"/>
    </location>
</feature>
<feature type="domain" description="SLH" evidence="1">
    <location>
        <begin position="420"/>
        <end position="483"/>
    </location>
</feature>
<organism evidence="2 3">
    <name type="scientific">Lusitaniella coriacea LEGE 07157</name>
    <dbReference type="NCBI Taxonomy" id="945747"/>
    <lineage>
        <taxon>Bacteria</taxon>
        <taxon>Bacillati</taxon>
        <taxon>Cyanobacteriota</taxon>
        <taxon>Cyanophyceae</taxon>
        <taxon>Spirulinales</taxon>
        <taxon>Lusitaniellaceae</taxon>
        <taxon>Lusitaniella</taxon>
    </lineage>
</organism>